<dbReference type="InterPro" id="IPR036412">
    <property type="entry name" value="HAD-like_sf"/>
</dbReference>
<organism evidence="3 4">
    <name type="scientific">Sphaerulina musiva (strain SO2202)</name>
    <name type="common">Poplar stem canker fungus</name>
    <name type="synonym">Septoria musiva</name>
    <dbReference type="NCBI Taxonomy" id="692275"/>
    <lineage>
        <taxon>Eukaryota</taxon>
        <taxon>Fungi</taxon>
        <taxon>Dikarya</taxon>
        <taxon>Ascomycota</taxon>
        <taxon>Pezizomycotina</taxon>
        <taxon>Dothideomycetes</taxon>
        <taxon>Dothideomycetidae</taxon>
        <taxon>Mycosphaerellales</taxon>
        <taxon>Mycosphaerellaceae</taxon>
        <taxon>Sphaerulina</taxon>
    </lineage>
</organism>
<protein>
    <recommendedName>
        <fullName evidence="2">FCP1 homology domain-containing protein</fullName>
    </recommendedName>
</protein>
<keyword evidence="4" id="KW-1185">Reference proteome</keyword>
<proteinExistence type="predicted"/>
<dbReference type="SMART" id="SM00577">
    <property type="entry name" value="CPDc"/>
    <property type="match status" value="1"/>
</dbReference>
<accession>M3CXS1</accession>
<dbReference type="EMBL" id="KB456271">
    <property type="protein sequence ID" value="EMF08461.1"/>
    <property type="molecule type" value="Genomic_DNA"/>
</dbReference>
<dbReference type="Pfam" id="PF03031">
    <property type="entry name" value="NIF"/>
    <property type="match status" value="1"/>
</dbReference>
<dbReference type="FunFam" id="3.40.50.1000:FF:000089">
    <property type="entry name" value="NIF domain protein"/>
    <property type="match status" value="1"/>
</dbReference>
<dbReference type="InterPro" id="IPR004274">
    <property type="entry name" value="FCP1_dom"/>
</dbReference>
<dbReference type="PROSITE" id="PS50969">
    <property type="entry name" value="FCP1"/>
    <property type="match status" value="1"/>
</dbReference>
<dbReference type="STRING" id="692275.M3CXS1"/>
<dbReference type="GeneID" id="27904388"/>
<dbReference type="InterPro" id="IPR011948">
    <property type="entry name" value="Dullard_phosphatase"/>
</dbReference>
<feature type="compositionally biased region" description="Polar residues" evidence="1">
    <location>
        <begin position="188"/>
        <end position="200"/>
    </location>
</feature>
<dbReference type="Proteomes" id="UP000016931">
    <property type="component" value="Unassembled WGS sequence"/>
</dbReference>
<dbReference type="OMA" id="YLFHEDN"/>
<name>M3CXS1_SPHMS</name>
<feature type="compositionally biased region" description="Low complexity" evidence="1">
    <location>
        <begin position="248"/>
        <end position="261"/>
    </location>
</feature>
<dbReference type="InterPro" id="IPR050365">
    <property type="entry name" value="TIM50"/>
</dbReference>
<reference evidence="3 4" key="1">
    <citation type="journal article" date="2012" name="PLoS Pathog.">
        <title>Diverse lifestyles and strategies of plant pathogenesis encoded in the genomes of eighteen Dothideomycetes fungi.</title>
        <authorList>
            <person name="Ohm R.A."/>
            <person name="Feau N."/>
            <person name="Henrissat B."/>
            <person name="Schoch C.L."/>
            <person name="Horwitz B.A."/>
            <person name="Barry K.W."/>
            <person name="Condon B.J."/>
            <person name="Copeland A.C."/>
            <person name="Dhillon B."/>
            <person name="Glaser F."/>
            <person name="Hesse C.N."/>
            <person name="Kosti I."/>
            <person name="LaButti K."/>
            <person name="Lindquist E.A."/>
            <person name="Lucas S."/>
            <person name="Salamov A.A."/>
            <person name="Bradshaw R.E."/>
            <person name="Ciuffetti L."/>
            <person name="Hamelin R.C."/>
            <person name="Kema G.H.J."/>
            <person name="Lawrence C."/>
            <person name="Scott J.A."/>
            <person name="Spatafora J.W."/>
            <person name="Turgeon B.G."/>
            <person name="de Wit P.J.G.M."/>
            <person name="Zhong S."/>
            <person name="Goodwin S.B."/>
            <person name="Grigoriev I.V."/>
        </authorList>
    </citation>
    <scope>NUCLEOTIDE SEQUENCE [LARGE SCALE GENOMIC DNA]</scope>
    <source>
        <strain evidence="3 4">SO2202</strain>
    </source>
</reference>
<dbReference type="SUPFAM" id="SSF56784">
    <property type="entry name" value="HAD-like"/>
    <property type="match status" value="1"/>
</dbReference>
<feature type="compositionally biased region" description="Polar residues" evidence="1">
    <location>
        <begin position="1"/>
        <end position="12"/>
    </location>
</feature>
<evidence type="ECO:0000313" key="3">
    <source>
        <dbReference type="EMBL" id="EMF08461.1"/>
    </source>
</evidence>
<dbReference type="InterPro" id="IPR023214">
    <property type="entry name" value="HAD_sf"/>
</dbReference>
<feature type="compositionally biased region" description="Polar residues" evidence="1">
    <location>
        <begin position="216"/>
        <end position="226"/>
    </location>
</feature>
<dbReference type="Gene3D" id="3.40.50.1000">
    <property type="entry name" value="HAD superfamily/HAD-like"/>
    <property type="match status" value="1"/>
</dbReference>
<dbReference type="HOGENOM" id="CLU_020262_7_0_1"/>
<evidence type="ECO:0000256" key="1">
    <source>
        <dbReference type="SAM" id="MobiDB-lite"/>
    </source>
</evidence>
<feature type="domain" description="FCP1 homology" evidence="2">
    <location>
        <begin position="301"/>
        <end position="473"/>
    </location>
</feature>
<dbReference type="PANTHER" id="PTHR12210">
    <property type="entry name" value="DULLARD PROTEIN PHOSPHATASE"/>
    <property type="match status" value="1"/>
</dbReference>
<evidence type="ECO:0000313" key="4">
    <source>
        <dbReference type="Proteomes" id="UP000016931"/>
    </source>
</evidence>
<dbReference type="GO" id="GO:0016791">
    <property type="term" value="F:phosphatase activity"/>
    <property type="evidence" value="ECO:0007669"/>
    <property type="project" value="InterPro"/>
</dbReference>
<evidence type="ECO:0000259" key="2">
    <source>
        <dbReference type="PROSITE" id="PS50969"/>
    </source>
</evidence>
<dbReference type="NCBIfam" id="TIGR02251">
    <property type="entry name" value="HIF-SF_euk"/>
    <property type="match status" value="1"/>
</dbReference>
<feature type="region of interest" description="Disordered" evidence="1">
    <location>
        <begin position="62"/>
        <end position="96"/>
    </location>
</feature>
<dbReference type="OrthoDB" id="277011at2759"/>
<feature type="region of interest" description="Disordered" evidence="1">
    <location>
        <begin position="153"/>
        <end position="289"/>
    </location>
</feature>
<sequence length="493" mass="54551">MNSLSSLARLTTPSASPPRSRKSSSARVDTLASQHDSAHGGSGLDIGSLAEKLGHEGAYEVSRAGDEDAHDTEQWADEKTPLLDGGDTSASGRESGSVWRLPHRIGAAVLYGVTLVFSTITAPGRYVIACFYDEEGRFSTILPLTRLKNLMTQQKRRQSAQQLGLRGQQHLREKPQMRASRHGRRSPSVDSNASTVSYGTSEGEADDSPARHTRSKTSTSQLSNDTLPKKSIRIRENSLRKRKDPMARTKAASAEDAAAVAPMLKSPTSSAISKLKYPRSPATPRPLVPRRQPSYILSYPSSTPKKTLIIDLDETLIHSMAKSNRMSTGHMVEVRLGGPVSSSGVQIGPGVPILYYVHERPGCHEFLRKVSKWYNLIAFTASVQEYADPVVDWLERERKYFSGRYYRQHCTYRNGAYIKDLAQVEPDLSKVMILDNSPMSYIFHEDNAIPIEGWISDPTDKELLHLIPLLEGLQYCTDVRALLALRHGQAQQA</sequence>
<dbReference type="AlphaFoldDB" id="M3CXS1"/>
<dbReference type="RefSeq" id="XP_016756582.1">
    <property type="nucleotide sequence ID" value="XM_016907251.1"/>
</dbReference>
<feature type="region of interest" description="Disordered" evidence="1">
    <location>
        <begin position="1"/>
        <end position="48"/>
    </location>
</feature>
<feature type="compositionally biased region" description="Basic and acidic residues" evidence="1">
    <location>
        <begin position="233"/>
        <end position="247"/>
    </location>
</feature>
<dbReference type="eggNOG" id="KOG1605">
    <property type="taxonomic scope" value="Eukaryota"/>
</dbReference>
<gene>
    <name evidence="3" type="ORF">SEPMUDRAFT_152113</name>
</gene>
<feature type="compositionally biased region" description="Basic and acidic residues" evidence="1">
    <location>
        <begin position="62"/>
        <end position="81"/>
    </location>
</feature>
<dbReference type="CDD" id="cd07521">
    <property type="entry name" value="HAD_FCP1-like"/>
    <property type="match status" value="1"/>
</dbReference>